<keyword evidence="2 6" id="KW-0812">Transmembrane</keyword>
<evidence type="ECO:0000256" key="1">
    <source>
        <dbReference type="ARBA" id="ARBA00004141"/>
    </source>
</evidence>
<dbReference type="PANTHER" id="PTHR23502">
    <property type="entry name" value="MAJOR FACILITATOR SUPERFAMILY"/>
    <property type="match status" value="1"/>
</dbReference>
<protein>
    <submittedName>
        <fullName evidence="7">Polyamine transporter 1</fullName>
    </submittedName>
</protein>
<feature type="region of interest" description="Disordered" evidence="5">
    <location>
        <begin position="1"/>
        <end position="28"/>
    </location>
</feature>
<feature type="transmembrane region" description="Helical" evidence="6">
    <location>
        <begin position="398"/>
        <end position="419"/>
    </location>
</feature>
<dbReference type="SUPFAM" id="SSF103473">
    <property type="entry name" value="MFS general substrate transporter"/>
    <property type="match status" value="1"/>
</dbReference>
<feature type="transmembrane region" description="Helical" evidence="6">
    <location>
        <begin position="262"/>
        <end position="281"/>
    </location>
</feature>
<feature type="transmembrane region" description="Helical" evidence="6">
    <location>
        <begin position="431"/>
        <end position="451"/>
    </location>
</feature>
<dbReference type="Pfam" id="PF07690">
    <property type="entry name" value="MFS_1"/>
    <property type="match status" value="2"/>
</dbReference>
<dbReference type="EMBL" id="AWGH01000020">
    <property type="protein sequence ID" value="ODN90718.1"/>
    <property type="molecule type" value="Genomic_DNA"/>
</dbReference>
<keyword evidence="4 6" id="KW-0472">Membrane</keyword>
<feature type="transmembrane region" description="Helical" evidence="6">
    <location>
        <begin position="342"/>
        <end position="362"/>
    </location>
</feature>
<accession>A0A1E3IQA0</accession>
<keyword evidence="3 6" id="KW-1133">Transmembrane helix</keyword>
<organism evidence="7 8">
    <name type="scientific">Cryptococcus wingfieldii CBS 7118</name>
    <dbReference type="NCBI Taxonomy" id="1295528"/>
    <lineage>
        <taxon>Eukaryota</taxon>
        <taxon>Fungi</taxon>
        <taxon>Dikarya</taxon>
        <taxon>Basidiomycota</taxon>
        <taxon>Agaricomycotina</taxon>
        <taxon>Tremellomycetes</taxon>
        <taxon>Tremellales</taxon>
        <taxon>Cryptococcaceae</taxon>
        <taxon>Cryptococcus</taxon>
    </lineage>
</organism>
<evidence type="ECO:0000313" key="7">
    <source>
        <dbReference type="EMBL" id="ODN90718.1"/>
    </source>
</evidence>
<evidence type="ECO:0000256" key="2">
    <source>
        <dbReference type="ARBA" id="ARBA00022692"/>
    </source>
</evidence>
<feature type="transmembrane region" description="Helical" evidence="6">
    <location>
        <begin position="301"/>
        <end position="321"/>
    </location>
</feature>
<keyword evidence="8" id="KW-1185">Reference proteome</keyword>
<dbReference type="RefSeq" id="XP_019029820.1">
    <property type="nucleotide sequence ID" value="XM_019178101.1"/>
</dbReference>
<feature type="transmembrane region" description="Helical" evidence="6">
    <location>
        <begin position="116"/>
        <end position="137"/>
    </location>
</feature>
<dbReference type="CDD" id="cd17323">
    <property type="entry name" value="MFS_Tpo1_MDR_like"/>
    <property type="match status" value="1"/>
</dbReference>
<reference evidence="7 8" key="1">
    <citation type="submission" date="2016-06" db="EMBL/GenBank/DDBJ databases">
        <title>Evolution of pathogenesis and genome organization in the Tremellales.</title>
        <authorList>
            <person name="Cuomo C."/>
            <person name="Litvintseva A."/>
            <person name="Heitman J."/>
            <person name="Chen Y."/>
            <person name="Sun S."/>
            <person name="Springer D."/>
            <person name="Dromer F."/>
            <person name="Young S."/>
            <person name="Zeng Q."/>
            <person name="Chapman S."/>
            <person name="Gujja S."/>
            <person name="Saif S."/>
            <person name="Birren B."/>
        </authorList>
    </citation>
    <scope>NUCLEOTIDE SEQUENCE [LARGE SCALE GENOMIC DNA]</scope>
    <source>
        <strain evidence="7 8">CBS 7118</strain>
    </source>
</reference>
<dbReference type="GO" id="GO:0005886">
    <property type="term" value="C:plasma membrane"/>
    <property type="evidence" value="ECO:0007669"/>
    <property type="project" value="TreeGrafter"/>
</dbReference>
<dbReference type="Proteomes" id="UP000094819">
    <property type="component" value="Unassembled WGS sequence"/>
</dbReference>
<dbReference type="AlphaFoldDB" id="A0A1E3IQA0"/>
<feature type="transmembrane region" description="Helical" evidence="6">
    <location>
        <begin position="85"/>
        <end position="104"/>
    </location>
</feature>
<dbReference type="GO" id="GO:0022857">
    <property type="term" value="F:transmembrane transporter activity"/>
    <property type="evidence" value="ECO:0007669"/>
    <property type="project" value="InterPro"/>
</dbReference>
<proteinExistence type="predicted"/>
<dbReference type="InterPro" id="IPR036259">
    <property type="entry name" value="MFS_trans_sf"/>
</dbReference>
<dbReference type="GeneID" id="30195246"/>
<evidence type="ECO:0000256" key="5">
    <source>
        <dbReference type="SAM" id="MobiDB-lite"/>
    </source>
</evidence>
<gene>
    <name evidence="7" type="ORF">L198_06034</name>
</gene>
<dbReference type="PANTHER" id="PTHR23502:SF173">
    <property type="entry name" value="MFS-MULTIDRUG-RESISTANCE TRANSPORTER-RELATED"/>
    <property type="match status" value="1"/>
</dbReference>
<evidence type="ECO:0000256" key="3">
    <source>
        <dbReference type="ARBA" id="ARBA00022989"/>
    </source>
</evidence>
<dbReference type="InterPro" id="IPR011701">
    <property type="entry name" value="MFS"/>
</dbReference>
<feature type="transmembrane region" description="Helical" evidence="6">
    <location>
        <begin position="158"/>
        <end position="180"/>
    </location>
</feature>
<sequence length="470" mass="51934">MGLRAMRSREEEEARELEAEKAGPDPYQVQFEPGENINPKNWSVLNRWFLTGIGSLLVLNSTFASSAPSGIVTDLMEYFTFSQEVAILTISLFVAGYCVGPLLWGPLSESYGRRPIFIIAFFCYTFLGGTFASAPLTNSGALLADIWDGKNRRTAMNWFALAPFAGPSIGPIVGGYIFVAGASWRWVFWTLTIFAGVCLVLVVALIPETYAPKVLANKAKRLRKETGDDRYWAPLEKSDTSFKGRINDILLKPFIILAKEPMLQAVTLYMSFVYGVVYLLFEAFPFVFVQIHGFNMGENGLAFLGFFLGGVIAVMLFITVFEPRYQKAALKRTPAPPTPETRLEFCVISGVSLFVAMFWFGWTAYPSIHWISPVLAAGLLGIGTLGLFVSLFNYMVDVYLWSAASALAANTFGAVFPLFATQMYKKLNVHWASTLLGFVALVCAPIPLVLIKFGPKLRARSKFSANKVAA</sequence>
<dbReference type="OrthoDB" id="9986881at2759"/>
<feature type="transmembrane region" description="Helical" evidence="6">
    <location>
        <begin position="186"/>
        <end position="206"/>
    </location>
</feature>
<comment type="subcellular location">
    <subcellularLocation>
        <location evidence="1">Membrane</location>
        <topology evidence="1">Multi-pass membrane protein</topology>
    </subcellularLocation>
</comment>
<dbReference type="Gene3D" id="1.20.1250.20">
    <property type="entry name" value="MFS general substrate transporter like domains"/>
    <property type="match status" value="1"/>
</dbReference>
<comment type="caution">
    <text evidence="7">The sequence shown here is derived from an EMBL/GenBank/DDBJ whole genome shotgun (WGS) entry which is preliminary data.</text>
</comment>
<evidence type="ECO:0000313" key="8">
    <source>
        <dbReference type="Proteomes" id="UP000094819"/>
    </source>
</evidence>
<feature type="transmembrane region" description="Helical" evidence="6">
    <location>
        <begin position="368"/>
        <end position="391"/>
    </location>
</feature>
<feature type="compositionally biased region" description="Basic and acidic residues" evidence="5">
    <location>
        <begin position="7"/>
        <end position="23"/>
    </location>
</feature>
<name>A0A1E3IQA0_9TREE</name>
<evidence type="ECO:0000256" key="4">
    <source>
        <dbReference type="ARBA" id="ARBA00023136"/>
    </source>
</evidence>
<evidence type="ECO:0000256" key="6">
    <source>
        <dbReference type="SAM" id="Phobius"/>
    </source>
</evidence>
<dbReference type="FunFam" id="1.20.1250.20:FF:000011">
    <property type="entry name" value="MFS multidrug transporter, putative"/>
    <property type="match status" value="1"/>
</dbReference>